<feature type="compositionally biased region" description="Acidic residues" evidence="1">
    <location>
        <begin position="795"/>
        <end position="806"/>
    </location>
</feature>
<evidence type="ECO:0000259" key="2">
    <source>
        <dbReference type="SMART" id="SM01408"/>
    </source>
</evidence>
<gene>
    <name evidence="3" type="ORF">PG991_002033</name>
</gene>
<dbReference type="PANTHER" id="PTHR10333:SF94">
    <property type="entry name" value="FINGER DOMAIN PROTEIN, PUTATIVE (AFU_ORTHOLOGUE AFUA_3G11940)-RELATED"/>
    <property type="match status" value="1"/>
</dbReference>
<name>A0ABR1SQH8_9PEZI</name>
<organism evidence="3 4">
    <name type="scientific">Apiospora marii</name>
    <dbReference type="NCBI Taxonomy" id="335849"/>
    <lineage>
        <taxon>Eukaryota</taxon>
        <taxon>Fungi</taxon>
        <taxon>Dikarya</taxon>
        <taxon>Ascomycota</taxon>
        <taxon>Pezizomycotina</taxon>
        <taxon>Sordariomycetes</taxon>
        <taxon>Xylariomycetidae</taxon>
        <taxon>Amphisphaeriales</taxon>
        <taxon>Apiosporaceae</taxon>
        <taxon>Apiospora</taxon>
    </lineage>
</organism>
<dbReference type="Gene3D" id="3.30.40.10">
    <property type="entry name" value="Zinc/RING finger domain, C3HC4 (zinc finger)"/>
    <property type="match status" value="2"/>
</dbReference>
<feature type="compositionally biased region" description="Basic residues" evidence="1">
    <location>
        <begin position="861"/>
        <end position="880"/>
    </location>
</feature>
<accession>A0ABR1SQH8</accession>
<dbReference type="InterPro" id="IPR013083">
    <property type="entry name" value="Znf_RING/FYVE/PHD"/>
</dbReference>
<feature type="compositionally biased region" description="Low complexity" evidence="1">
    <location>
        <begin position="620"/>
        <end position="636"/>
    </location>
</feature>
<dbReference type="InterPro" id="IPR011011">
    <property type="entry name" value="Znf_FYVE_PHD"/>
</dbReference>
<feature type="region of interest" description="Disordered" evidence="1">
    <location>
        <begin position="371"/>
        <end position="407"/>
    </location>
</feature>
<evidence type="ECO:0000313" key="3">
    <source>
        <dbReference type="EMBL" id="KAK8035960.1"/>
    </source>
</evidence>
<feature type="compositionally biased region" description="Low complexity" evidence="1">
    <location>
        <begin position="559"/>
        <end position="587"/>
    </location>
</feature>
<dbReference type="Gene3D" id="6.10.140.1740">
    <property type="match status" value="1"/>
</dbReference>
<feature type="compositionally biased region" description="Basic residues" evidence="1">
    <location>
        <begin position="486"/>
        <end position="496"/>
    </location>
</feature>
<feature type="compositionally biased region" description="Pro residues" evidence="1">
    <location>
        <begin position="534"/>
        <end position="558"/>
    </location>
</feature>
<dbReference type="Proteomes" id="UP001396898">
    <property type="component" value="Unassembled WGS sequence"/>
</dbReference>
<evidence type="ECO:0000313" key="4">
    <source>
        <dbReference type="Proteomes" id="UP001396898"/>
    </source>
</evidence>
<evidence type="ECO:0000256" key="1">
    <source>
        <dbReference type="SAM" id="MobiDB-lite"/>
    </source>
</evidence>
<proteinExistence type="predicted"/>
<dbReference type="SMART" id="SM01408">
    <property type="entry name" value="ING"/>
    <property type="match status" value="1"/>
</dbReference>
<protein>
    <submittedName>
        <fullName evidence="3">PHD-finger domain-containing protein</fullName>
    </submittedName>
</protein>
<dbReference type="InterPro" id="IPR028651">
    <property type="entry name" value="ING_fam"/>
</dbReference>
<feature type="region of interest" description="Disordered" evidence="1">
    <location>
        <begin position="1"/>
        <end position="47"/>
    </location>
</feature>
<feature type="compositionally biased region" description="Low complexity" evidence="1">
    <location>
        <begin position="837"/>
        <end position="852"/>
    </location>
</feature>
<feature type="compositionally biased region" description="Basic and acidic residues" evidence="1">
    <location>
        <begin position="662"/>
        <end position="674"/>
    </location>
</feature>
<feature type="compositionally biased region" description="Polar residues" evidence="1">
    <location>
        <begin position="453"/>
        <end position="464"/>
    </location>
</feature>
<feature type="domain" description="Inhibitor of growth protein N-terminal histone-binding" evidence="2">
    <location>
        <begin position="74"/>
        <end position="177"/>
    </location>
</feature>
<dbReference type="PANTHER" id="PTHR10333">
    <property type="entry name" value="INHIBITOR OF GROWTH PROTEIN"/>
    <property type="match status" value="1"/>
</dbReference>
<feature type="compositionally biased region" description="Polar residues" evidence="1">
    <location>
        <begin position="1"/>
        <end position="11"/>
    </location>
</feature>
<dbReference type="InterPro" id="IPR024610">
    <property type="entry name" value="ING_N_histone-binding"/>
</dbReference>
<dbReference type="EMBL" id="JAQQWI010000005">
    <property type="protein sequence ID" value="KAK8035960.1"/>
    <property type="molecule type" value="Genomic_DNA"/>
</dbReference>
<feature type="compositionally biased region" description="Polar residues" evidence="1">
    <location>
        <begin position="677"/>
        <end position="696"/>
    </location>
</feature>
<feature type="compositionally biased region" description="Basic and acidic residues" evidence="1">
    <location>
        <begin position="497"/>
        <end position="511"/>
    </location>
</feature>
<feature type="compositionally biased region" description="Low complexity" evidence="1">
    <location>
        <begin position="472"/>
        <end position="485"/>
    </location>
</feature>
<feature type="region of interest" description="Disordered" evidence="1">
    <location>
        <begin position="241"/>
        <end position="295"/>
    </location>
</feature>
<keyword evidence="4" id="KW-1185">Reference proteome</keyword>
<feature type="region of interest" description="Disordered" evidence="1">
    <location>
        <begin position="835"/>
        <end position="882"/>
    </location>
</feature>
<feature type="compositionally biased region" description="Pro residues" evidence="1">
    <location>
        <begin position="637"/>
        <end position="647"/>
    </location>
</feature>
<sequence>MASVVEASSPSMADPVPAAAAERNSDDMDIVEEEPMSPTNKTEAAMPAQPIETRATSNALDSFNMRADPDAQATVSDYIDFVDHLPSDIRRSLTLIGKLDQTYADSSVNVNKLTSTWSKLPTLPADQRPLPAQLRADISENLNRAVSSRTSSYAEACRMSDYVNRHVNRAKTILAKLQTMRENYPTDEQRSPVQTRSPQMSRTPKVTLRLDKDGQRVRGPPRITVPGEVLAPYDVDFNDYSSFSDESSDEDEISVSPARASPAPRIKLVKTPKVPKDKVPKAPRQPRQHGASGMPMLSTSTALAKLQPPPENAVPGSHDAPWLQLTAYELARLRKRMKKNAVWSPSDTMIARELKNLGRGIEAYRAAERKAKDEGKPFEPSLPAPVVDSDSGVQHPPEGAISAEALGAEEVQLSNRGMKLNEAKKLKREAMSKLAGDDAEESTRKMVEAARQLLNNEASPSVAGSMQERGSEAGPSQSSSQSQGKAPKKPREKKRKRDSESELPTKVKAEAIENGTGVQQSIKPQVKRTKTETPVPPPQIPRPTSLPPPVETPVPPPQVVQSTPVVSTTPVPLPVQPSVQPSPTASVAKPAISPTMGTSPAPVSMPMRSATPVPAPTNVPTPSNSNTPASTTTTVPTKPPAETPILPPAKTSTTPILPPARDLGKRETRKDHKSLQPIATTSTPKQPSSRGNTPVTTPVPEPQSASSRRPVSRGKAGSQEPPVTLTVERPRRASTARNTPVPPEPRQPSKRTKRPAPGVVTSASGGKSAVGSRKVPPKKRPRGPNKTTSNKQVEAEAEVELDEDGNVIDPEEPRYCLCNRVSFGTMIQCDNVDVSRTESTSSDPSYSTSPNPTAAPASHSHSTRSNKRRKVMHEKSHKLTGPRTQNCKQEWFHLECVGLSAIPARTTKWYCPECRVALNIGGRGEVTSRGVKL</sequence>
<feature type="compositionally biased region" description="Basic and acidic residues" evidence="1">
    <location>
        <begin position="421"/>
        <end position="431"/>
    </location>
</feature>
<feature type="compositionally biased region" description="Polar residues" evidence="1">
    <location>
        <begin position="191"/>
        <end position="204"/>
    </location>
</feature>
<comment type="caution">
    <text evidence="3">The sequence shown here is derived from an EMBL/GenBank/DDBJ whole genome shotgun (WGS) entry which is preliminary data.</text>
</comment>
<dbReference type="SUPFAM" id="SSF57903">
    <property type="entry name" value="FYVE/PHD zinc finger"/>
    <property type="match status" value="2"/>
</dbReference>
<reference evidence="3 4" key="1">
    <citation type="submission" date="2023-01" db="EMBL/GenBank/DDBJ databases">
        <title>Analysis of 21 Apiospora genomes using comparative genomics revels a genus with tremendous synthesis potential of carbohydrate active enzymes and secondary metabolites.</title>
        <authorList>
            <person name="Sorensen T."/>
        </authorList>
    </citation>
    <scope>NUCLEOTIDE SEQUENCE [LARGE SCALE GENOMIC DNA]</scope>
    <source>
        <strain evidence="3 4">CBS 20057</strain>
    </source>
</reference>
<dbReference type="Pfam" id="PF12998">
    <property type="entry name" value="ING"/>
    <property type="match status" value="1"/>
</dbReference>
<feature type="region of interest" description="Disordered" evidence="1">
    <location>
        <begin position="421"/>
        <end position="806"/>
    </location>
</feature>
<feature type="region of interest" description="Disordered" evidence="1">
    <location>
        <begin position="182"/>
        <end position="205"/>
    </location>
</feature>